<dbReference type="Gene3D" id="2.60.120.1440">
    <property type="match status" value="1"/>
</dbReference>
<dbReference type="GO" id="GO:0016989">
    <property type="term" value="F:sigma factor antagonist activity"/>
    <property type="evidence" value="ECO:0007669"/>
    <property type="project" value="TreeGrafter"/>
</dbReference>
<name>C6XYK6_PEDHD</name>
<evidence type="ECO:0000259" key="2">
    <source>
        <dbReference type="Pfam" id="PF04773"/>
    </source>
</evidence>
<dbReference type="Proteomes" id="UP000000852">
    <property type="component" value="Chromosome"/>
</dbReference>
<evidence type="ECO:0000313" key="4">
    <source>
        <dbReference type="EMBL" id="ACU04488.1"/>
    </source>
</evidence>
<dbReference type="Gene3D" id="3.55.50.30">
    <property type="match status" value="1"/>
</dbReference>
<proteinExistence type="predicted"/>
<dbReference type="Pfam" id="PF16344">
    <property type="entry name" value="FecR_C"/>
    <property type="match status" value="1"/>
</dbReference>
<sequence>MQDKNSSHKRKLIQRYAKNAASEKELQSLFGMISNHEMDALLEEEMDRDIAAMGTDINSDRPKRFAAWYKYVAASLILVTLSAVTSYFLSNSSRKESLSSTNKSIAPGGNVAYLTLGNGKRIALTELNNGTIVKEAGVEITKAANGQLVYKLSSVNDPAANNVYNTIETPRGGQYQILLPDGSKVWLNAASSLKYPTSFATLKERAVELKGEAYFEVYRDKAKPFIVHSVNQDVKVLGTHFNINAYGDEPVVKTTLIEGAVHVSSVLFEKILKPGQESVLSASGIQVKEVETEQAIAWKNGEFMFSSEPITAIMRKISRWYNVDVEYEGNVNSMRFTGTVSRYSNVSDVLQMLEMTNKVKFSVEERKIKVTRYINE</sequence>
<dbReference type="PIRSF" id="PIRSF018266">
    <property type="entry name" value="FecR"/>
    <property type="match status" value="1"/>
</dbReference>
<dbReference type="OrthoDB" id="1099963at2"/>
<dbReference type="AlphaFoldDB" id="C6XYK6"/>
<organism evidence="4 5">
    <name type="scientific">Pedobacter heparinus (strain ATCC 13125 / DSM 2366 / CIP 104194 / JCM 7457 / NBRC 12017 / NCIMB 9290 / NRRL B-14731 / HIM 762-3)</name>
    <dbReference type="NCBI Taxonomy" id="485917"/>
    <lineage>
        <taxon>Bacteria</taxon>
        <taxon>Pseudomonadati</taxon>
        <taxon>Bacteroidota</taxon>
        <taxon>Sphingobacteriia</taxon>
        <taxon>Sphingobacteriales</taxon>
        <taxon>Sphingobacteriaceae</taxon>
        <taxon>Pedobacter</taxon>
    </lineage>
</organism>
<dbReference type="EMBL" id="CP001681">
    <property type="protein sequence ID" value="ACU04488.1"/>
    <property type="molecule type" value="Genomic_DNA"/>
</dbReference>
<feature type="domain" description="Protein FecR C-terminal" evidence="3">
    <location>
        <begin position="302"/>
        <end position="370"/>
    </location>
</feature>
<accession>C6XYK6</accession>
<dbReference type="Pfam" id="PF04773">
    <property type="entry name" value="FecR"/>
    <property type="match status" value="1"/>
</dbReference>
<dbReference type="STRING" id="485917.Phep_2284"/>
<feature type="transmembrane region" description="Helical" evidence="1">
    <location>
        <begin position="68"/>
        <end position="89"/>
    </location>
</feature>
<protein>
    <submittedName>
        <fullName evidence="4">FecR protein</fullName>
    </submittedName>
</protein>
<dbReference type="PANTHER" id="PTHR30273:SF2">
    <property type="entry name" value="PROTEIN FECR"/>
    <property type="match status" value="1"/>
</dbReference>
<keyword evidence="1" id="KW-0472">Membrane</keyword>
<gene>
    <name evidence="4" type="ordered locus">Phep_2284</name>
</gene>
<dbReference type="RefSeq" id="WP_015808101.1">
    <property type="nucleotide sequence ID" value="NC_013061.1"/>
</dbReference>
<keyword evidence="1" id="KW-0812">Transmembrane</keyword>
<dbReference type="eggNOG" id="COG3712">
    <property type="taxonomic scope" value="Bacteria"/>
</dbReference>
<dbReference type="KEGG" id="phe:Phep_2284"/>
<dbReference type="InterPro" id="IPR012373">
    <property type="entry name" value="Ferrdict_sens_TM"/>
</dbReference>
<keyword evidence="1" id="KW-1133">Transmembrane helix</keyword>
<feature type="domain" description="FecR protein" evidence="2">
    <location>
        <begin position="166"/>
        <end position="261"/>
    </location>
</feature>
<keyword evidence="5" id="KW-1185">Reference proteome</keyword>
<evidence type="ECO:0000313" key="5">
    <source>
        <dbReference type="Proteomes" id="UP000000852"/>
    </source>
</evidence>
<evidence type="ECO:0000256" key="1">
    <source>
        <dbReference type="SAM" id="Phobius"/>
    </source>
</evidence>
<dbReference type="HOGENOM" id="CLU_050192_1_0_10"/>
<reference evidence="4 5" key="1">
    <citation type="journal article" date="2009" name="Stand. Genomic Sci.">
        <title>Complete genome sequence of Pedobacter heparinus type strain (HIM 762-3).</title>
        <authorList>
            <person name="Han C."/>
            <person name="Spring S."/>
            <person name="Lapidus A."/>
            <person name="Del Rio T.G."/>
            <person name="Tice H."/>
            <person name="Copeland A."/>
            <person name="Cheng J.F."/>
            <person name="Lucas S."/>
            <person name="Chen F."/>
            <person name="Nolan M."/>
            <person name="Bruce D."/>
            <person name="Goodwin L."/>
            <person name="Pitluck S."/>
            <person name="Ivanova N."/>
            <person name="Mavromatis K."/>
            <person name="Mikhailova N."/>
            <person name="Pati A."/>
            <person name="Chen A."/>
            <person name="Palaniappan K."/>
            <person name="Land M."/>
            <person name="Hauser L."/>
            <person name="Chang Y.J."/>
            <person name="Jeffries C.C."/>
            <person name="Saunders E."/>
            <person name="Chertkov O."/>
            <person name="Brettin T."/>
            <person name="Goker M."/>
            <person name="Rohde M."/>
            <person name="Bristow J."/>
            <person name="Eisen J.A."/>
            <person name="Markowitz V."/>
            <person name="Hugenholtz P."/>
            <person name="Kyrpides N.C."/>
            <person name="Klenk H.P."/>
            <person name="Detter J.C."/>
        </authorList>
    </citation>
    <scope>NUCLEOTIDE SEQUENCE [LARGE SCALE GENOMIC DNA]</scope>
    <source>
        <strain evidence="5">ATCC 13125 / DSM 2366 / CIP 104194 / JCM 7457 / NBRC 12017 / NCIMB 9290 / NRRL B-14731 / HIM 762-3</strain>
    </source>
</reference>
<dbReference type="InterPro" id="IPR006860">
    <property type="entry name" value="FecR"/>
</dbReference>
<dbReference type="PANTHER" id="PTHR30273">
    <property type="entry name" value="PERIPLASMIC SIGNAL SENSOR AND SIGMA FACTOR ACTIVATOR FECR-RELATED"/>
    <property type="match status" value="1"/>
</dbReference>
<evidence type="ECO:0000259" key="3">
    <source>
        <dbReference type="Pfam" id="PF16344"/>
    </source>
</evidence>
<dbReference type="InterPro" id="IPR032508">
    <property type="entry name" value="FecR_C"/>
</dbReference>